<evidence type="ECO:0000313" key="7">
    <source>
        <dbReference type="Proteomes" id="UP000315344"/>
    </source>
</evidence>
<dbReference type="GO" id="GO:0051287">
    <property type="term" value="F:NAD binding"/>
    <property type="evidence" value="ECO:0007669"/>
    <property type="project" value="InterPro"/>
</dbReference>
<dbReference type="PANTHER" id="PTHR43060">
    <property type="entry name" value="3-HYDROXYISOBUTYRATE DEHYDROGENASE-LIKE 1, MITOCHONDRIAL-RELATED"/>
    <property type="match status" value="1"/>
</dbReference>
<feature type="domain" description="3-hydroxyisobutyrate dehydrogenase-like NAD-binding" evidence="5">
    <location>
        <begin position="169"/>
        <end position="280"/>
    </location>
</feature>
<dbReference type="InterPro" id="IPR006115">
    <property type="entry name" value="6PGDH_NADP-bd"/>
</dbReference>
<dbReference type="GO" id="GO:0050661">
    <property type="term" value="F:NADP binding"/>
    <property type="evidence" value="ECO:0007669"/>
    <property type="project" value="InterPro"/>
</dbReference>
<dbReference type="InterPro" id="IPR015815">
    <property type="entry name" value="HIBADH-related"/>
</dbReference>
<organism evidence="6 7">
    <name type="scientific">Paracoccus denitrificans</name>
    <dbReference type="NCBI Taxonomy" id="266"/>
    <lineage>
        <taxon>Bacteria</taxon>
        <taxon>Pseudomonadati</taxon>
        <taxon>Pseudomonadota</taxon>
        <taxon>Alphaproteobacteria</taxon>
        <taxon>Rhodobacterales</taxon>
        <taxon>Paracoccaceae</taxon>
        <taxon>Paracoccus</taxon>
    </lineage>
</organism>
<accession>A0A533I3F1</accession>
<dbReference type="Gene3D" id="3.40.50.720">
    <property type="entry name" value="NAD(P)-binding Rossmann-like Domain"/>
    <property type="match status" value="1"/>
</dbReference>
<evidence type="ECO:0000259" key="5">
    <source>
        <dbReference type="Pfam" id="PF14833"/>
    </source>
</evidence>
<feature type="domain" description="6-phosphogluconate dehydrogenase NADP-binding" evidence="4">
    <location>
        <begin position="5"/>
        <end position="165"/>
    </location>
</feature>
<proteinExistence type="predicted"/>
<evidence type="ECO:0000313" key="6">
    <source>
        <dbReference type="EMBL" id="TKW65037.1"/>
    </source>
</evidence>
<protein>
    <submittedName>
        <fullName evidence="6">NAD(P)-dependent oxidoreductase</fullName>
    </submittedName>
</protein>
<dbReference type="InterPro" id="IPR013328">
    <property type="entry name" value="6PGD_dom2"/>
</dbReference>
<dbReference type="PIRSF" id="PIRSF000103">
    <property type="entry name" value="HIBADH"/>
    <property type="match status" value="1"/>
</dbReference>
<gene>
    <name evidence="6" type="ORF">DI616_16565</name>
</gene>
<dbReference type="Gene3D" id="1.10.1040.10">
    <property type="entry name" value="N-(1-d-carboxylethyl)-l-norvaline Dehydrogenase, domain 2"/>
    <property type="match status" value="1"/>
</dbReference>
<evidence type="ECO:0000259" key="4">
    <source>
        <dbReference type="Pfam" id="PF03446"/>
    </source>
</evidence>
<sequence length="294" mass="31071">MTMERIGIVGIGLMGHGIAHNIVTKGWPLGYLHHAGNQPSDDLLQAGARQFDDVASLAAESDILLLCVTGTPQVEDVLTGSGDLLANLRPGMVVVDCSTAIPESTLALARLVQDKGAHFIDAAMTRTPKEAHEGRLNLLIGGDPAIVDRVSPVLETFSENRFYAGPVSSGHRLKLLHNFVSLGSVTLIAEAAACARAAGIDDAVLVDCLKRGGGYGAGLDRMAPYLLDGAVDQLRFTVSNSLKDLTYYNAMADEVGTPHLIAQATRDIMARLVEDGHGDALLPRQVDLMTKDGG</sequence>
<comment type="caution">
    <text evidence="6">The sequence shown here is derived from an EMBL/GenBank/DDBJ whole genome shotgun (WGS) entry which is preliminary data.</text>
</comment>
<keyword evidence="1" id="KW-0560">Oxidoreductase</keyword>
<dbReference type="SUPFAM" id="SSF51735">
    <property type="entry name" value="NAD(P)-binding Rossmann-fold domains"/>
    <property type="match status" value="1"/>
</dbReference>
<dbReference type="Proteomes" id="UP000315344">
    <property type="component" value="Unassembled WGS sequence"/>
</dbReference>
<evidence type="ECO:0000256" key="1">
    <source>
        <dbReference type="ARBA" id="ARBA00023002"/>
    </source>
</evidence>
<evidence type="ECO:0000256" key="2">
    <source>
        <dbReference type="ARBA" id="ARBA00023027"/>
    </source>
</evidence>
<dbReference type="AlphaFoldDB" id="A0A533I3F1"/>
<reference evidence="6 7" key="1">
    <citation type="journal article" date="2017" name="Nat. Commun.">
        <title>In situ click chemistry generation of cyclooxygenase-2 inhibitors.</title>
        <authorList>
            <person name="Bhardwaj A."/>
            <person name="Kaur J."/>
            <person name="Wuest M."/>
            <person name="Wuest F."/>
        </authorList>
    </citation>
    <scope>NUCLEOTIDE SEQUENCE [LARGE SCALE GENOMIC DNA]</scope>
    <source>
        <strain evidence="6">S2_012_000_R3_94</strain>
    </source>
</reference>
<evidence type="ECO:0000256" key="3">
    <source>
        <dbReference type="PIRSR" id="PIRSR000103-1"/>
    </source>
</evidence>
<dbReference type="Pfam" id="PF03446">
    <property type="entry name" value="NAD_binding_2"/>
    <property type="match status" value="1"/>
</dbReference>
<dbReference type="Pfam" id="PF14833">
    <property type="entry name" value="NAD_binding_11"/>
    <property type="match status" value="1"/>
</dbReference>
<name>A0A533I3F1_PARDE</name>
<dbReference type="InterPro" id="IPR036291">
    <property type="entry name" value="NAD(P)-bd_dom_sf"/>
</dbReference>
<dbReference type="InterPro" id="IPR029154">
    <property type="entry name" value="HIBADH-like_NADP-bd"/>
</dbReference>
<dbReference type="EMBL" id="VAFL01000017">
    <property type="protein sequence ID" value="TKW65037.1"/>
    <property type="molecule type" value="Genomic_DNA"/>
</dbReference>
<dbReference type="PANTHER" id="PTHR43060:SF15">
    <property type="entry name" value="3-HYDROXYISOBUTYRATE DEHYDROGENASE-LIKE 1, MITOCHONDRIAL-RELATED"/>
    <property type="match status" value="1"/>
</dbReference>
<dbReference type="SUPFAM" id="SSF48179">
    <property type="entry name" value="6-phosphogluconate dehydrogenase C-terminal domain-like"/>
    <property type="match status" value="1"/>
</dbReference>
<feature type="active site" evidence="3">
    <location>
        <position position="174"/>
    </location>
</feature>
<dbReference type="InterPro" id="IPR008927">
    <property type="entry name" value="6-PGluconate_DH-like_C_sf"/>
</dbReference>
<dbReference type="GO" id="GO:0016491">
    <property type="term" value="F:oxidoreductase activity"/>
    <property type="evidence" value="ECO:0007669"/>
    <property type="project" value="UniProtKB-KW"/>
</dbReference>
<keyword evidence="2" id="KW-0520">NAD</keyword>